<evidence type="ECO:0000313" key="2">
    <source>
        <dbReference type="EMBL" id="CDF33197.1"/>
    </source>
</evidence>
<feature type="transmembrane region" description="Helical" evidence="1">
    <location>
        <begin position="130"/>
        <end position="150"/>
    </location>
</feature>
<keyword evidence="1" id="KW-0812">Transmembrane</keyword>
<dbReference type="AlphaFoldDB" id="R7Q3T4"/>
<reference evidence="3" key="1">
    <citation type="journal article" date="2013" name="Proc. Natl. Acad. Sci. U.S.A.">
        <title>Genome structure and metabolic features in the red seaweed Chondrus crispus shed light on evolution of the Archaeplastida.</title>
        <authorList>
            <person name="Collen J."/>
            <person name="Porcel B."/>
            <person name="Carre W."/>
            <person name="Ball S.G."/>
            <person name="Chaparro C."/>
            <person name="Tonon T."/>
            <person name="Barbeyron T."/>
            <person name="Michel G."/>
            <person name="Noel B."/>
            <person name="Valentin K."/>
            <person name="Elias M."/>
            <person name="Artiguenave F."/>
            <person name="Arun A."/>
            <person name="Aury J.M."/>
            <person name="Barbosa-Neto J.F."/>
            <person name="Bothwell J.H."/>
            <person name="Bouget F.Y."/>
            <person name="Brillet L."/>
            <person name="Cabello-Hurtado F."/>
            <person name="Capella-Gutierrez S."/>
            <person name="Charrier B."/>
            <person name="Cladiere L."/>
            <person name="Cock J.M."/>
            <person name="Coelho S.M."/>
            <person name="Colleoni C."/>
            <person name="Czjzek M."/>
            <person name="Da Silva C."/>
            <person name="Delage L."/>
            <person name="Denoeud F."/>
            <person name="Deschamps P."/>
            <person name="Dittami S.M."/>
            <person name="Gabaldon T."/>
            <person name="Gachon C.M."/>
            <person name="Groisillier A."/>
            <person name="Herve C."/>
            <person name="Jabbari K."/>
            <person name="Katinka M."/>
            <person name="Kloareg B."/>
            <person name="Kowalczyk N."/>
            <person name="Labadie K."/>
            <person name="Leblanc C."/>
            <person name="Lopez P.J."/>
            <person name="McLachlan D.H."/>
            <person name="Meslet-Cladiere L."/>
            <person name="Moustafa A."/>
            <person name="Nehr Z."/>
            <person name="Nyvall Collen P."/>
            <person name="Panaud O."/>
            <person name="Partensky F."/>
            <person name="Poulain J."/>
            <person name="Rensing S.A."/>
            <person name="Rousvoal S."/>
            <person name="Samson G."/>
            <person name="Symeonidi A."/>
            <person name="Weissenbach J."/>
            <person name="Zambounis A."/>
            <person name="Wincker P."/>
            <person name="Boyen C."/>
        </authorList>
    </citation>
    <scope>NUCLEOTIDE SEQUENCE [LARGE SCALE GENOMIC DNA]</scope>
    <source>
        <strain evidence="3">cv. Stackhouse</strain>
    </source>
</reference>
<gene>
    <name evidence="2" type="ORF">CHC_T00008854001</name>
</gene>
<sequence>MYALLYALFKRQDFALFAKLNWLAILIDATDGTLARAVDIKKVVPTYDGALLDNIIDYQTFAVLPALAVIVFEIVPGSALQFIVAAMVLLSAAYQFCQTTAKTTEAFVGFPSYWNIVVFYIYYLECSMPVAVAVFTACAVLSFIPIHFIYPTRTIAFFNLNIIGAVIWATLMLFPTFFPKSQYARPALYASFVYAAYYLLVSLYLDSLRRIEERKA</sequence>
<feature type="transmembrane region" description="Helical" evidence="1">
    <location>
        <begin position="157"/>
        <end position="175"/>
    </location>
</feature>
<dbReference type="Gramene" id="CDF33197">
    <property type="protein sequence ID" value="CDF33197"/>
    <property type="gene ID" value="CHC_T00008854001"/>
</dbReference>
<name>R7Q3T4_CHOCR</name>
<dbReference type="OMA" id="FLHPFRV"/>
<organism evidence="2 3">
    <name type="scientific">Chondrus crispus</name>
    <name type="common">Carrageen Irish moss</name>
    <name type="synonym">Polymorpha crispa</name>
    <dbReference type="NCBI Taxonomy" id="2769"/>
    <lineage>
        <taxon>Eukaryota</taxon>
        <taxon>Rhodophyta</taxon>
        <taxon>Florideophyceae</taxon>
        <taxon>Rhodymeniophycidae</taxon>
        <taxon>Gigartinales</taxon>
        <taxon>Gigartinaceae</taxon>
        <taxon>Chondrus</taxon>
    </lineage>
</organism>
<proteinExistence type="predicted"/>
<dbReference type="InterPro" id="IPR043130">
    <property type="entry name" value="CDP-OH_PTrfase_TM_dom"/>
</dbReference>
<keyword evidence="1" id="KW-1133">Transmembrane helix</keyword>
<feature type="transmembrane region" description="Helical" evidence="1">
    <location>
        <begin position="61"/>
        <end position="94"/>
    </location>
</feature>
<dbReference type="RefSeq" id="XP_005713000.1">
    <property type="nucleotide sequence ID" value="XM_005712943.1"/>
</dbReference>
<evidence type="ECO:0000256" key="1">
    <source>
        <dbReference type="SAM" id="Phobius"/>
    </source>
</evidence>
<evidence type="ECO:0000313" key="3">
    <source>
        <dbReference type="Proteomes" id="UP000012073"/>
    </source>
</evidence>
<accession>R7Q3T4</accession>
<dbReference type="Proteomes" id="UP000012073">
    <property type="component" value="Unassembled WGS sequence"/>
</dbReference>
<dbReference type="OrthoDB" id="10344564at2759"/>
<protein>
    <submittedName>
        <fullName evidence="2">Phosphatidylcholine synthase</fullName>
    </submittedName>
</protein>
<keyword evidence="1" id="KW-0472">Membrane</keyword>
<dbReference type="GeneID" id="17320716"/>
<dbReference type="KEGG" id="ccp:CHC_T00008854001"/>
<dbReference type="Gene3D" id="1.20.120.1760">
    <property type="match status" value="1"/>
</dbReference>
<dbReference type="EMBL" id="HG001637">
    <property type="protein sequence ID" value="CDF33197.1"/>
    <property type="molecule type" value="Genomic_DNA"/>
</dbReference>
<feature type="transmembrane region" description="Helical" evidence="1">
    <location>
        <begin position="187"/>
        <end position="205"/>
    </location>
</feature>
<keyword evidence="3" id="KW-1185">Reference proteome</keyword>
<feature type="transmembrane region" description="Helical" evidence="1">
    <location>
        <begin position="106"/>
        <end position="124"/>
    </location>
</feature>